<reference evidence="4" key="1">
    <citation type="submission" date="2020-05" db="EMBL/GenBank/DDBJ databases">
        <title>Evolutionary and genomic comparisons of hybrid uninucleate and nonhybrid Rhizoctonia fungi.</title>
        <authorList>
            <person name="Li C."/>
            <person name="Chen X."/>
        </authorList>
    </citation>
    <scope>NUCLEOTIDE SEQUENCE</scope>
    <source>
        <strain evidence="4">AG-1 IA</strain>
    </source>
</reference>
<dbReference type="InterPro" id="IPR012337">
    <property type="entry name" value="RNaseH-like_sf"/>
</dbReference>
<dbReference type="Gene3D" id="3.30.420.10">
    <property type="entry name" value="Ribonuclease H-like superfamily/Ribonuclease H"/>
    <property type="match status" value="1"/>
</dbReference>
<organism evidence="4 5">
    <name type="scientific">Rhizoctonia solani</name>
    <dbReference type="NCBI Taxonomy" id="456999"/>
    <lineage>
        <taxon>Eukaryota</taxon>
        <taxon>Fungi</taxon>
        <taxon>Dikarya</taxon>
        <taxon>Basidiomycota</taxon>
        <taxon>Agaricomycotina</taxon>
        <taxon>Agaricomycetes</taxon>
        <taxon>Cantharellales</taxon>
        <taxon>Ceratobasidiaceae</taxon>
        <taxon>Rhizoctonia</taxon>
    </lineage>
</organism>
<dbReference type="RefSeq" id="XP_043181477.1">
    <property type="nucleotide sequence ID" value="XM_043326045.1"/>
</dbReference>
<dbReference type="InterPro" id="IPR013103">
    <property type="entry name" value="RVT_2"/>
</dbReference>
<dbReference type="GeneID" id="67028508"/>
<evidence type="ECO:0000313" key="4">
    <source>
        <dbReference type="EMBL" id="QRW21240.1"/>
    </source>
</evidence>
<dbReference type="Proteomes" id="UP000650533">
    <property type="component" value="Chromosome 7"/>
</dbReference>
<evidence type="ECO:0000259" key="3">
    <source>
        <dbReference type="PROSITE" id="PS50994"/>
    </source>
</evidence>
<proteinExistence type="predicted"/>
<dbReference type="GO" id="GO:0003723">
    <property type="term" value="F:RNA binding"/>
    <property type="evidence" value="ECO:0007669"/>
    <property type="project" value="UniProtKB-KW"/>
</dbReference>
<name>A0A8H8NYY7_9AGAM</name>
<dbReference type="PROSITE" id="PS50994">
    <property type="entry name" value="INTEGRASE"/>
    <property type="match status" value="1"/>
</dbReference>
<dbReference type="InterPro" id="IPR036397">
    <property type="entry name" value="RNaseH_sf"/>
</dbReference>
<dbReference type="GO" id="GO:0005634">
    <property type="term" value="C:nucleus"/>
    <property type="evidence" value="ECO:0007669"/>
    <property type="project" value="UniProtKB-ARBA"/>
</dbReference>
<feature type="domain" description="Integrase catalytic" evidence="3">
    <location>
        <begin position="1"/>
        <end position="110"/>
    </location>
</feature>
<dbReference type="SUPFAM" id="SSF53098">
    <property type="entry name" value="Ribonuclease H-like"/>
    <property type="match status" value="1"/>
</dbReference>
<dbReference type="SUPFAM" id="SSF56672">
    <property type="entry name" value="DNA/RNA polymerases"/>
    <property type="match status" value="1"/>
</dbReference>
<feature type="compositionally biased region" description="Basic and acidic residues" evidence="2">
    <location>
        <begin position="181"/>
        <end position="217"/>
    </location>
</feature>
<gene>
    <name evidence="4" type="ORF">RhiXN_06229</name>
</gene>
<dbReference type="PANTHER" id="PTHR11439:SF483">
    <property type="entry name" value="PEPTIDE SYNTHASE GLIP-LIKE, PUTATIVE (AFU_ORTHOLOGUE AFUA_3G12920)-RELATED"/>
    <property type="match status" value="1"/>
</dbReference>
<dbReference type="GO" id="GO:0015074">
    <property type="term" value="P:DNA integration"/>
    <property type="evidence" value="ECO:0007669"/>
    <property type="project" value="InterPro"/>
</dbReference>
<keyword evidence="1" id="KW-0694">RNA-binding</keyword>
<dbReference type="AlphaFoldDB" id="A0A8H8NYY7"/>
<feature type="compositionally biased region" description="Polar residues" evidence="2">
    <location>
        <begin position="220"/>
        <end position="229"/>
    </location>
</feature>
<sequence length="912" mass="101921">MLNTQKNKKIKRVQFDNGREFVNKEWEEHAAQKGTVLETTAPYSSQQNNIAEQLNRTLTNKAQAMLLKSAAPKFLWNKAIAYACYLKNRVPTQVHGKFWKTLFEAFWGNKPDVSVLRPWGTKCYVLNQGKNRSKLDPKTFTATFVGILDAQEEVDNSTNWGESVAPPAEGEMTCANSAAEQPKEDARTGGEHVVRKTEKNELKIESEPESIKEEVKVEPTSSNSPTEPVQQPALHKPTTSCSRSAMRPNLSATAAELLKRINSLTTGSYNGEHGKLKINVDDTSPSEISNIFTGSSNANSSNSKINYSYNLPTDNTSTLLSAPSIPSKYAYALETPTTPKLTLTINNRLVKRFSHLRLSDATPTKPDSPLASTRDLEQPWSLAAITTAANNPTMEEALAGPQALKWWKAMQNEVSTFNKLDTTKLTKLPYKRKAMGNKWVLTLKRNENGEPVRYKAQLVVQGFSQQPGINFDKTFAPVVQLDSICTLVLLANNNDWDVQQLDVNAAYLHAPIEEDLYMQQIPYFNDGTDQVLKLKQSIYGLKQAGQMWNKFYNTKLKTIGYKPCLTNACVYQRIQELNGEQYVSIIATHIDDSIVITLTNHTNFAISELLNIFDMRNLGPIRHFLGITFKCNCKQGIMHLNQTAYINSLAKFAGLKDAYPANTPLSPSVQLTRFEGTKPKFNYGTYIGKLLYAALCTRPDIAFAVAHLAQFTLCYGPAHVTQIKCVICYLLGTPTLGLTYRRSAKDFGKISYSDADWGSNLIDCKSVSGHVFMLGGAAISWSAKKQATVALSTMEAEYMSLAHACTQALWLCQFFEELHLYADAPTLILSDNIAALTLSVESQYHGRSKHIDIRHHFMRNIIEQRKVSTLYVPTHENLADAFTKALPAPQFRYLMRSIMGEITETSIEDEVD</sequence>
<dbReference type="EMBL" id="CP059664">
    <property type="protein sequence ID" value="QRW21240.1"/>
    <property type="molecule type" value="Genomic_DNA"/>
</dbReference>
<dbReference type="CDD" id="cd09272">
    <property type="entry name" value="RNase_HI_RT_Ty1"/>
    <property type="match status" value="1"/>
</dbReference>
<dbReference type="InterPro" id="IPR043502">
    <property type="entry name" value="DNA/RNA_pol_sf"/>
</dbReference>
<evidence type="ECO:0000256" key="2">
    <source>
        <dbReference type="SAM" id="MobiDB-lite"/>
    </source>
</evidence>
<dbReference type="Pfam" id="PF07727">
    <property type="entry name" value="RVT_2"/>
    <property type="match status" value="1"/>
</dbReference>
<dbReference type="KEGG" id="rsx:RhiXN_06229"/>
<evidence type="ECO:0000313" key="5">
    <source>
        <dbReference type="Proteomes" id="UP000650533"/>
    </source>
</evidence>
<accession>A0A8H8NYY7</accession>
<dbReference type="PANTHER" id="PTHR11439">
    <property type="entry name" value="GAG-POL-RELATED RETROTRANSPOSON"/>
    <property type="match status" value="1"/>
</dbReference>
<evidence type="ECO:0000256" key="1">
    <source>
        <dbReference type="ARBA" id="ARBA00022884"/>
    </source>
</evidence>
<dbReference type="InterPro" id="IPR001584">
    <property type="entry name" value="Integrase_cat-core"/>
</dbReference>
<protein>
    <submittedName>
        <fullName evidence="4">Retrovirus-related Pol polyprotein from transposon TNT 1-94</fullName>
    </submittedName>
</protein>
<feature type="region of interest" description="Disordered" evidence="2">
    <location>
        <begin position="156"/>
        <end position="246"/>
    </location>
</feature>